<dbReference type="Gene3D" id="3.20.20.80">
    <property type="entry name" value="Glycosidases"/>
    <property type="match status" value="1"/>
</dbReference>
<evidence type="ECO:0000256" key="11">
    <source>
        <dbReference type="SAM" id="SignalP"/>
    </source>
</evidence>
<evidence type="ECO:0000256" key="2">
    <source>
        <dbReference type="ARBA" id="ARBA00005641"/>
    </source>
</evidence>
<gene>
    <name evidence="12" type="primary">exgA_0</name>
    <name evidence="12" type="ORF">LOC62_01G000152</name>
</gene>
<comment type="catalytic activity">
    <reaction evidence="8">
        <text>Successive hydrolysis of beta-D-glucose units from the non-reducing ends of (1-&gt;3)-beta-D-glucans, releasing alpha-glucose.</text>
        <dbReference type="EC" id="3.2.1.58"/>
    </reaction>
</comment>
<evidence type="ECO:0000256" key="10">
    <source>
        <dbReference type="SAM" id="MobiDB-lite"/>
    </source>
</evidence>
<dbReference type="GO" id="GO:0009251">
    <property type="term" value="P:glucan catabolic process"/>
    <property type="evidence" value="ECO:0007669"/>
    <property type="project" value="TreeGrafter"/>
</dbReference>
<organism evidence="12 13">
    <name type="scientific">Vanrija pseudolonga</name>
    <dbReference type="NCBI Taxonomy" id="143232"/>
    <lineage>
        <taxon>Eukaryota</taxon>
        <taxon>Fungi</taxon>
        <taxon>Dikarya</taxon>
        <taxon>Basidiomycota</taxon>
        <taxon>Agaricomycotina</taxon>
        <taxon>Tremellomycetes</taxon>
        <taxon>Trichosporonales</taxon>
        <taxon>Trichosporonaceae</taxon>
        <taxon>Vanrija</taxon>
    </lineage>
</organism>
<feature type="compositionally biased region" description="Gly residues" evidence="10">
    <location>
        <begin position="536"/>
        <end position="564"/>
    </location>
</feature>
<dbReference type="EMBL" id="CP086714">
    <property type="protein sequence ID" value="WOO76525.1"/>
    <property type="molecule type" value="Genomic_DNA"/>
</dbReference>
<evidence type="ECO:0000256" key="4">
    <source>
        <dbReference type="ARBA" id="ARBA00022729"/>
    </source>
</evidence>
<dbReference type="PANTHER" id="PTHR31297">
    <property type="entry name" value="GLUCAN ENDO-1,6-BETA-GLUCOSIDASE B"/>
    <property type="match status" value="1"/>
</dbReference>
<feature type="region of interest" description="Disordered" evidence="10">
    <location>
        <begin position="59"/>
        <end position="131"/>
    </location>
</feature>
<comment type="similarity">
    <text evidence="2">Belongs to the glycosyl hydrolase 5 (cellulase A) family.</text>
</comment>
<feature type="region of interest" description="Disordered" evidence="10">
    <location>
        <begin position="490"/>
        <end position="564"/>
    </location>
</feature>
<dbReference type="AlphaFoldDB" id="A0AAF0XZ44"/>
<proteinExistence type="inferred from homology"/>
<keyword evidence="4 11" id="KW-0732">Signal</keyword>
<protein>
    <recommendedName>
        <fullName evidence="9">glucan 1,3-beta-glucosidase</fullName>
        <ecNumber evidence="9">3.2.1.58</ecNumber>
    </recommendedName>
</protein>
<evidence type="ECO:0000256" key="5">
    <source>
        <dbReference type="ARBA" id="ARBA00022801"/>
    </source>
</evidence>
<feature type="compositionally biased region" description="Low complexity" evidence="10">
    <location>
        <begin position="501"/>
        <end position="535"/>
    </location>
</feature>
<reference evidence="12" key="1">
    <citation type="submission" date="2023-10" db="EMBL/GenBank/DDBJ databases">
        <authorList>
            <person name="Noh H."/>
        </authorList>
    </citation>
    <scope>NUCLEOTIDE SEQUENCE</scope>
    <source>
        <strain evidence="12">DUCC4014</strain>
    </source>
</reference>
<dbReference type="InterPro" id="IPR050386">
    <property type="entry name" value="Glycosyl_hydrolase_5"/>
</dbReference>
<dbReference type="GO" id="GO:0009986">
    <property type="term" value="C:cell surface"/>
    <property type="evidence" value="ECO:0007669"/>
    <property type="project" value="TreeGrafter"/>
</dbReference>
<evidence type="ECO:0000256" key="9">
    <source>
        <dbReference type="ARBA" id="ARBA00038929"/>
    </source>
</evidence>
<evidence type="ECO:0000256" key="1">
    <source>
        <dbReference type="ARBA" id="ARBA00004613"/>
    </source>
</evidence>
<dbReference type="GO" id="GO:0005576">
    <property type="term" value="C:extracellular region"/>
    <property type="evidence" value="ECO:0007669"/>
    <property type="project" value="UniProtKB-SubCell"/>
</dbReference>
<keyword evidence="13" id="KW-1185">Reference proteome</keyword>
<dbReference type="InterPro" id="IPR017853">
    <property type="entry name" value="GH"/>
</dbReference>
<feature type="compositionally biased region" description="Low complexity" evidence="10">
    <location>
        <begin position="59"/>
        <end position="112"/>
    </location>
</feature>
<keyword evidence="5" id="KW-0378">Hydrolase</keyword>
<accession>A0AAF0XZ44</accession>
<evidence type="ECO:0000313" key="12">
    <source>
        <dbReference type="EMBL" id="WOO76525.1"/>
    </source>
</evidence>
<keyword evidence="6" id="KW-0326">Glycosidase</keyword>
<feature type="signal peptide" evidence="11">
    <location>
        <begin position="1"/>
        <end position="24"/>
    </location>
</feature>
<dbReference type="Proteomes" id="UP000827549">
    <property type="component" value="Chromosome 1"/>
</dbReference>
<evidence type="ECO:0000256" key="3">
    <source>
        <dbReference type="ARBA" id="ARBA00022525"/>
    </source>
</evidence>
<dbReference type="EC" id="3.2.1.58" evidence="9"/>
<comment type="subcellular location">
    <subcellularLocation>
        <location evidence="1">Secreted</location>
    </subcellularLocation>
</comment>
<evidence type="ECO:0000256" key="7">
    <source>
        <dbReference type="ARBA" id="ARBA00023316"/>
    </source>
</evidence>
<dbReference type="GeneID" id="87803411"/>
<evidence type="ECO:0000256" key="6">
    <source>
        <dbReference type="ARBA" id="ARBA00023295"/>
    </source>
</evidence>
<keyword evidence="3" id="KW-0964">Secreted</keyword>
<dbReference type="RefSeq" id="XP_062622557.1">
    <property type="nucleotide sequence ID" value="XM_062766573.1"/>
</dbReference>
<dbReference type="PANTHER" id="PTHR31297:SF1">
    <property type="entry name" value="GLUCAN 1,3-BETA-GLUCOSIDASE I_II-RELATED"/>
    <property type="match status" value="1"/>
</dbReference>
<dbReference type="SUPFAM" id="SSF51445">
    <property type="entry name" value="(Trans)glycosidases"/>
    <property type="match status" value="1"/>
</dbReference>
<evidence type="ECO:0000313" key="13">
    <source>
        <dbReference type="Proteomes" id="UP000827549"/>
    </source>
</evidence>
<sequence length="564" mass="60377">MSPIAQAATILSLSLLSLSQLSVAAPVVLTHHLQPKRYNHQLPNAHKWDTYTALPTTTATSDWNSNDGSSWDNSGNSNSDGSWNDNTDSWAPAPTTTTSAWSSSPTTSSSASNGNAGTDLSAKPPRPQTDKLRGVNLGGWLVLEQWITPSLFSKASGGPVDEWTWGQNQDKGHATQLLQQHWDTWITQDDFRQIAAAGLNSVRIPIGTWAFALYDGEPYITGAQAYLDKAIGWAQQYGIQVLIDLHGAPGSQNGFDNSGHAGDMNWPNQQSYVDFTVKVISQIAQKYTQAQYRQTVTAIFLLNEPAGFKGGNLIDALRGYHNQAINVVRQADSTITVILHDAFMTPSYWNGDNNGDKNLIMDTHYYHAFDPAVQALNWQGQIQRVCDAAGLFTGANKPVMAAEWSLAIGGNNLGTDNYGDFLRRFFDVQTQTFEKFGAGWTFWCWKTENSAEWSYKDSLANGWIPQDPTKHTYSYESLCGGGGGGAVATNNNNNGGGSSSGGDNSNNNNNNGGDSGNSWNNNGNDNSNGNNSGNGNNNGGGGGKKGGKKGGNGGGGGNGGWNGN</sequence>
<name>A0AAF0XZ44_9TREE</name>
<keyword evidence="7" id="KW-0961">Cell wall biogenesis/degradation</keyword>
<dbReference type="GO" id="GO:0071555">
    <property type="term" value="P:cell wall organization"/>
    <property type="evidence" value="ECO:0007669"/>
    <property type="project" value="UniProtKB-KW"/>
</dbReference>
<dbReference type="GO" id="GO:0004338">
    <property type="term" value="F:glucan exo-1,3-beta-glucosidase activity"/>
    <property type="evidence" value="ECO:0007669"/>
    <property type="project" value="UniProtKB-EC"/>
</dbReference>
<feature type="chain" id="PRO_5042112351" description="glucan 1,3-beta-glucosidase" evidence="11">
    <location>
        <begin position="25"/>
        <end position="564"/>
    </location>
</feature>
<evidence type="ECO:0000256" key="8">
    <source>
        <dbReference type="ARBA" id="ARBA00036824"/>
    </source>
</evidence>